<evidence type="ECO:0000313" key="3">
    <source>
        <dbReference type="EMBL" id="KAK4710169.1"/>
    </source>
</evidence>
<dbReference type="InterPro" id="IPR044816">
    <property type="entry name" value="BURP"/>
</dbReference>
<organism evidence="3 4">
    <name type="scientific">Solanum pinnatisectum</name>
    <name type="common">tansyleaf nightshade</name>
    <dbReference type="NCBI Taxonomy" id="50273"/>
    <lineage>
        <taxon>Eukaryota</taxon>
        <taxon>Viridiplantae</taxon>
        <taxon>Streptophyta</taxon>
        <taxon>Embryophyta</taxon>
        <taxon>Tracheophyta</taxon>
        <taxon>Spermatophyta</taxon>
        <taxon>Magnoliopsida</taxon>
        <taxon>eudicotyledons</taxon>
        <taxon>Gunneridae</taxon>
        <taxon>Pentapetalae</taxon>
        <taxon>asterids</taxon>
        <taxon>lamiids</taxon>
        <taxon>Solanales</taxon>
        <taxon>Solanaceae</taxon>
        <taxon>Solanoideae</taxon>
        <taxon>Solaneae</taxon>
        <taxon>Solanum</taxon>
    </lineage>
</organism>
<feature type="domain" description="BURP" evidence="2">
    <location>
        <begin position="136"/>
        <end position="262"/>
    </location>
</feature>
<feature type="signal peptide" evidence="1">
    <location>
        <begin position="1"/>
        <end position="21"/>
    </location>
</feature>
<accession>A0AAV9KA34</accession>
<dbReference type="PANTHER" id="PTHR31236">
    <property type="entry name" value="BURP DOMAIN PROTEIN USPL1-LIKE"/>
    <property type="match status" value="1"/>
</dbReference>
<protein>
    <recommendedName>
        <fullName evidence="2">BURP domain-containing protein</fullName>
    </recommendedName>
</protein>
<evidence type="ECO:0000256" key="1">
    <source>
        <dbReference type="SAM" id="SignalP"/>
    </source>
</evidence>
<keyword evidence="4" id="KW-1185">Reference proteome</keyword>
<keyword evidence="1" id="KW-0732">Signal</keyword>
<dbReference type="Proteomes" id="UP001311915">
    <property type="component" value="Unassembled WGS sequence"/>
</dbReference>
<feature type="chain" id="PRO_5043877630" description="BURP domain-containing protein" evidence="1">
    <location>
        <begin position="22"/>
        <end position="267"/>
    </location>
</feature>
<sequence>MKSQFLYLLSFFWLAFVVSNAALSPEVYSKIKLPNTQIPKVIKDVLPHTDHNSNSSQKVYLGNFDFGLWPWHHAATEKEIRELKDDHNNFLYKPYFFENDLKKGNIINFPSFNDKNDAPFLSPKREEILCNFIRVMVDFMLSELRTNNIQAITTEVQGESTQVFQKYTMEKVEEIADRKNMVCHKVNYPYAVHYCHVGGRTKTFMVSMIGVDGTKVKTLSVCHQDTSFWTPKGLPFVVLNVKPRTTPICHFLPNDQIVIFPSKRAIN</sequence>
<dbReference type="PANTHER" id="PTHR31236:SF26">
    <property type="entry name" value="BURP DOMAIN PROTEIN RD22-LIKE"/>
    <property type="match status" value="1"/>
</dbReference>
<dbReference type="EMBL" id="JAWPEI010000011">
    <property type="protein sequence ID" value="KAK4710169.1"/>
    <property type="molecule type" value="Genomic_DNA"/>
</dbReference>
<proteinExistence type="predicted"/>
<evidence type="ECO:0000313" key="4">
    <source>
        <dbReference type="Proteomes" id="UP001311915"/>
    </source>
</evidence>
<evidence type="ECO:0000259" key="2">
    <source>
        <dbReference type="PROSITE" id="PS51277"/>
    </source>
</evidence>
<dbReference type="AlphaFoldDB" id="A0AAV9KA34"/>
<comment type="caution">
    <text evidence="3">The sequence shown here is derived from an EMBL/GenBank/DDBJ whole genome shotgun (WGS) entry which is preliminary data.</text>
</comment>
<dbReference type="InterPro" id="IPR004873">
    <property type="entry name" value="BURP_dom"/>
</dbReference>
<name>A0AAV9KA34_9SOLN</name>
<dbReference type="Pfam" id="PF03181">
    <property type="entry name" value="BURP"/>
    <property type="match status" value="1"/>
</dbReference>
<reference evidence="3 4" key="1">
    <citation type="submission" date="2023-10" db="EMBL/GenBank/DDBJ databases">
        <title>Genome-Wide Identification Analysis in wild type Solanum Pinnatisectum Reveals Some Genes Defensing Phytophthora Infestans.</title>
        <authorList>
            <person name="Sun C."/>
        </authorList>
    </citation>
    <scope>NUCLEOTIDE SEQUENCE [LARGE SCALE GENOMIC DNA]</scope>
    <source>
        <strain evidence="3">LQN</strain>
        <tissue evidence="3">Leaf</tissue>
    </source>
</reference>
<gene>
    <name evidence="3" type="ORF">R3W88_004682</name>
</gene>
<dbReference type="PROSITE" id="PS51277">
    <property type="entry name" value="BURP"/>
    <property type="match status" value="1"/>
</dbReference>
<dbReference type="SMART" id="SM01045">
    <property type="entry name" value="BURP"/>
    <property type="match status" value="1"/>
</dbReference>